<reference evidence="6 7" key="1">
    <citation type="journal article" date="2023" name="Hortic Res">
        <title>Pangenome of water caltrop reveals structural variations and asymmetric subgenome divergence after allopolyploidization.</title>
        <authorList>
            <person name="Zhang X."/>
            <person name="Chen Y."/>
            <person name="Wang L."/>
            <person name="Yuan Y."/>
            <person name="Fang M."/>
            <person name="Shi L."/>
            <person name="Lu R."/>
            <person name="Comes H.P."/>
            <person name="Ma Y."/>
            <person name="Chen Y."/>
            <person name="Huang G."/>
            <person name="Zhou Y."/>
            <person name="Zheng Z."/>
            <person name="Qiu Y."/>
        </authorList>
    </citation>
    <scope>NUCLEOTIDE SEQUENCE [LARGE SCALE GENOMIC DNA]</scope>
    <source>
        <strain evidence="6">F231</strain>
    </source>
</reference>
<evidence type="ECO:0000256" key="3">
    <source>
        <dbReference type="ARBA" id="ARBA00023180"/>
    </source>
</evidence>
<evidence type="ECO:0000313" key="6">
    <source>
        <dbReference type="EMBL" id="KAK4774799.1"/>
    </source>
</evidence>
<keyword evidence="4" id="KW-0812">Transmembrane</keyword>
<feature type="compositionally biased region" description="Low complexity" evidence="5">
    <location>
        <begin position="119"/>
        <end position="128"/>
    </location>
</feature>
<evidence type="ECO:0000256" key="4">
    <source>
        <dbReference type="RuleBase" id="RU366043"/>
    </source>
</evidence>
<dbReference type="GO" id="GO:0005802">
    <property type="term" value="C:trans-Golgi network"/>
    <property type="evidence" value="ECO:0007669"/>
    <property type="project" value="TreeGrafter"/>
</dbReference>
<keyword evidence="4" id="KW-0472">Membrane</keyword>
<comment type="similarity">
    <text evidence="4">Belongs to the methyltransferase superfamily.</text>
</comment>
<dbReference type="GO" id="GO:0008168">
    <property type="term" value="F:methyltransferase activity"/>
    <property type="evidence" value="ECO:0007669"/>
    <property type="project" value="UniProtKB-UniRule"/>
</dbReference>
<comment type="caution">
    <text evidence="6">The sequence shown here is derived from an EMBL/GenBank/DDBJ whole genome shotgun (WGS) entry which is preliminary data.</text>
</comment>
<keyword evidence="4" id="KW-0735">Signal-anchor</keyword>
<dbReference type="GO" id="GO:0005768">
    <property type="term" value="C:endosome"/>
    <property type="evidence" value="ECO:0007669"/>
    <property type="project" value="TreeGrafter"/>
</dbReference>
<dbReference type="GO" id="GO:0016020">
    <property type="term" value="C:membrane"/>
    <property type="evidence" value="ECO:0007669"/>
    <property type="project" value="UniProtKB-SubCell"/>
</dbReference>
<feature type="compositionally biased region" description="Basic and acidic residues" evidence="5">
    <location>
        <begin position="148"/>
        <end position="185"/>
    </location>
</feature>
<sequence>MASVRHDGRRQSNHLTAAVVIVVAFSLFVIWMFMPSPIIPTKIAGSLYRVNTGSDNNDVKQKVTRKDHVQQFEDGSGDLQENDENAVEKQLGKLVDGRNERWEEGSDDKSDLENLVEETNMNSNSEMNKGGINVKGDGKYAGKIQNNETEKLKDEKSEQAKEDGLGSVNTEKHQDNKADKSEILKEIQAQNGAWSTQVKESDNEKKSQGNSVSKDEFSFEWKVCNTSAGPDYIPCLDDWHHIKRLPDTSHYEHRERHCPAEPPICLVPLS</sequence>
<keyword evidence="7" id="KW-1185">Reference proteome</keyword>
<accession>A0AAN7QPY8</accession>
<keyword evidence="1 4" id="KW-0489">Methyltransferase</keyword>
<dbReference type="PANTHER" id="PTHR10108:SF1141">
    <property type="entry name" value="METHYLTRANSFERASE PMT24-RELATED"/>
    <property type="match status" value="1"/>
</dbReference>
<evidence type="ECO:0000313" key="7">
    <source>
        <dbReference type="Proteomes" id="UP001346149"/>
    </source>
</evidence>
<keyword evidence="4" id="KW-1133">Transmembrane helix</keyword>
<dbReference type="Pfam" id="PF03141">
    <property type="entry name" value="Methyltransf_29"/>
    <property type="match status" value="1"/>
</dbReference>
<keyword evidence="2 4" id="KW-0808">Transferase</keyword>
<organism evidence="6 7">
    <name type="scientific">Trapa natans</name>
    <name type="common">Water chestnut</name>
    <dbReference type="NCBI Taxonomy" id="22666"/>
    <lineage>
        <taxon>Eukaryota</taxon>
        <taxon>Viridiplantae</taxon>
        <taxon>Streptophyta</taxon>
        <taxon>Embryophyta</taxon>
        <taxon>Tracheophyta</taxon>
        <taxon>Spermatophyta</taxon>
        <taxon>Magnoliopsida</taxon>
        <taxon>eudicotyledons</taxon>
        <taxon>Gunneridae</taxon>
        <taxon>Pentapetalae</taxon>
        <taxon>rosids</taxon>
        <taxon>malvids</taxon>
        <taxon>Myrtales</taxon>
        <taxon>Lythraceae</taxon>
        <taxon>Trapa</taxon>
    </lineage>
</organism>
<dbReference type="Proteomes" id="UP001346149">
    <property type="component" value="Unassembled WGS sequence"/>
</dbReference>
<evidence type="ECO:0000256" key="5">
    <source>
        <dbReference type="SAM" id="MobiDB-lite"/>
    </source>
</evidence>
<evidence type="ECO:0000256" key="1">
    <source>
        <dbReference type="ARBA" id="ARBA00022603"/>
    </source>
</evidence>
<proteinExistence type="inferred from homology"/>
<gene>
    <name evidence="6" type="ORF">SAY86_009734</name>
</gene>
<dbReference type="GO" id="GO:0032259">
    <property type="term" value="P:methylation"/>
    <property type="evidence" value="ECO:0007669"/>
    <property type="project" value="UniProtKB-KW"/>
</dbReference>
<comment type="subcellular location">
    <subcellularLocation>
        <location evidence="4">Membrane</location>
        <topology evidence="4">Single-pass type II membrane protein</topology>
    </subcellularLocation>
</comment>
<dbReference type="EC" id="2.1.1.-" evidence="4"/>
<feature type="compositionally biased region" description="Basic and acidic residues" evidence="5">
    <location>
        <begin position="199"/>
        <end position="214"/>
    </location>
</feature>
<feature type="region of interest" description="Disordered" evidence="5">
    <location>
        <begin position="119"/>
        <end position="214"/>
    </location>
</feature>
<feature type="compositionally biased region" description="Polar residues" evidence="5">
    <location>
        <begin position="188"/>
        <end position="198"/>
    </location>
</feature>
<feature type="transmembrane region" description="Helical" evidence="4">
    <location>
        <begin position="12"/>
        <end position="34"/>
    </location>
</feature>
<dbReference type="AlphaFoldDB" id="A0AAN7QPY8"/>
<name>A0AAN7QPY8_TRANT</name>
<evidence type="ECO:0000256" key="2">
    <source>
        <dbReference type="ARBA" id="ARBA00022679"/>
    </source>
</evidence>
<protein>
    <recommendedName>
        <fullName evidence="4">Methyltransferase</fullName>
        <ecNumber evidence="4">2.1.1.-</ecNumber>
    </recommendedName>
</protein>
<dbReference type="InterPro" id="IPR004159">
    <property type="entry name" value="Put_SAM_MeTrfase"/>
</dbReference>
<dbReference type="PANTHER" id="PTHR10108">
    <property type="entry name" value="SAM-DEPENDENT METHYLTRANSFERASE"/>
    <property type="match status" value="1"/>
</dbReference>
<keyword evidence="3 4" id="KW-0325">Glycoprotein</keyword>
<dbReference type="EMBL" id="JAXQNO010000019">
    <property type="protein sequence ID" value="KAK4774799.1"/>
    <property type="molecule type" value="Genomic_DNA"/>
</dbReference>